<evidence type="ECO:0000256" key="1">
    <source>
        <dbReference type="ARBA" id="ARBA00005189"/>
    </source>
</evidence>
<comment type="pathway">
    <text evidence="1">Lipid metabolism.</text>
</comment>
<dbReference type="GO" id="GO:0006654">
    <property type="term" value="P:phosphatidic acid biosynthetic process"/>
    <property type="evidence" value="ECO:0007669"/>
    <property type="project" value="TreeGrafter"/>
</dbReference>
<gene>
    <name evidence="5" type="ORF">DC094_21475</name>
</gene>
<evidence type="ECO:0000259" key="4">
    <source>
        <dbReference type="SMART" id="SM00563"/>
    </source>
</evidence>
<dbReference type="GO" id="GO:0003841">
    <property type="term" value="F:1-acylglycerol-3-phosphate O-acyltransferase activity"/>
    <property type="evidence" value="ECO:0007669"/>
    <property type="project" value="TreeGrafter"/>
</dbReference>
<evidence type="ECO:0000313" key="5">
    <source>
        <dbReference type="EMBL" id="PVZ62941.1"/>
    </source>
</evidence>
<dbReference type="InterPro" id="IPR002123">
    <property type="entry name" value="Plipid/glycerol_acylTrfase"/>
</dbReference>
<accession>A0A2V1GV21</accession>
<sequence length="208" mass="23627">MRTVQATLLYKTVFDYPLCCRLLYSLGMIGLKISGWKIEGITPTQSKFVLIAAPHTSNWDFPIAMAVAFQLKLGGFWLGKYALFKGPCKYLFRWLGGIPIRRNSKTKFVERAVCLFKNRRKFVLALCPEGTRSETTHWKTGFYHIACEAKVPVVPVCIDRQNKIVTLGAARDMTGDQSRDLARLVQFYKSHSAPVPRDYQNLVGSKSR</sequence>
<dbReference type="SMART" id="SM00563">
    <property type="entry name" value="PlsC"/>
    <property type="match status" value="1"/>
</dbReference>
<keyword evidence="6" id="KW-1185">Reference proteome</keyword>
<evidence type="ECO:0000313" key="6">
    <source>
        <dbReference type="Proteomes" id="UP000244906"/>
    </source>
</evidence>
<organism evidence="5 6">
    <name type="scientific">Pelagibaculum spongiae</name>
    <dbReference type="NCBI Taxonomy" id="2080658"/>
    <lineage>
        <taxon>Bacteria</taxon>
        <taxon>Pseudomonadati</taxon>
        <taxon>Pseudomonadota</taxon>
        <taxon>Gammaproteobacteria</taxon>
        <taxon>Oceanospirillales</taxon>
        <taxon>Pelagibaculum</taxon>
    </lineage>
</organism>
<comment type="caution">
    <text evidence="5">The sequence shown here is derived from an EMBL/GenBank/DDBJ whole genome shotgun (WGS) entry which is preliminary data.</text>
</comment>
<name>A0A2V1GV21_9GAMM</name>
<dbReference type="SUPFAM" id="SSF69593">
    <property type="entry name" value="Glycerol-3-phosphate (1)-acyltransferase"/>
    <property type="match status" value="1"/>
</dbReference>
<dbReference type="PANTHER" id="PTHR10434">
    <property type="entry name" value="1-ACYL-SN-GLYCEROL-3-PHOSPHATE ACYLTRANSFERASE"/>
    <property type="match status" value="1"/>
</dbReference>
<dbReference type="Pfam" id="PF01553">
    <property type="entry name" value="Acyltransferase"/>
    <property type="match status" value="1"/>
</dbReference>
<evidence type="ECO:0000256" key="2">
    <source>
        <dbReference type="ARBA" id="ARBA00022679"/>
    </source>
</evidence>
<reference evidence="5 6" key="1">
    <citation type="submission" date="2018-04" db="EMBL/GenBank/DDBJ databases">
        <title>Thalassorhabdus spongiae gen. nov., sp. nov., isolated from a marine sponge in South-West Iceland.</title>
        <authorList>
            <person name="Knobloch S."/>
            <person name="Daussin A."/>
            <person name="Johannsson R."/>
            <person name="Marteinsson V.T."/>
        </authorList>
    </citation>
    <scope>NUCLEOTIDE SEQUENCE [LARGE SCALE GENOMIC DNA]</scope>
    <source>
        <strain evidence="5 6">Hp12</strain>
    </source>
</reference>
<feature type="domain" description="Phospholipid/glycerol acyltransferase" evidence="4">
    <location>
        <begin position="49"/>
        <end position="161"/>
    </location>
</feature>
<dbReference type="PANTHER" id="PTHR10434:SF9">
    <property type="entry name" value="PHOSPHOLIPID_GLYCEROL ACYLTRANSFERASE DOMAIN-CONTAINING PROTEIN"/>
    <property type="match status" value="1"/>
</dbReference>
<protein>
    <submittedName>
        <fullName evidence="5">Glycerol acyltransferase</fullName>
    </submittedName>
</protein>
<proteinExistence type="predicted"/>
<dbReference type="Proteomes" id="UP000244906">
    <property type="component" value="Unassembled WGS sequence"/>
</dbReference>
<dbReference type="EMBL" id="QDDL01000017">
    <property type="protein sequence ID" value="PVZ62941.1"/>
    <property type="molecule type" value="Genomic_DNA"/>
</dbReference>
<evidence type="ECO:0000256" key="3">
    <source>
        <dbReference type="ARBA" id="ARBA00023315"/>
    </source>
</evidence>
<dbReference type="AlphaFoldDB" id="A0A2V1GV21"/>
<keyword evidence="3 5" id="KW-0012">Acyltransferase</keyword>
<keyword evidence="2 5" id="KW-0808">Transferase</keyword>